<accession>A0A1J1JIV3</accession>
<name>A0A1J1JIV3_PLAAG</name>
<sequence length="40" mass="4762">MLYPEAGSNVRSFVRRVILPKFSYSLFYRILEEKLQLILA</sequence>
<dbReference type="AlphaFoldDB" id="A0A1J1JIV3"/>
<evidence type="ECO:0000313" key="1">
    <source>
        <dbReference type="EMBL" id="CUM61370.1"/>
    </source>
</evidence>
<organism evidence="1">
    <name type="scientific">Planktothrix agardhii</name>
    <name type="common">Oscillatoria agardhii</name>
    <dbReference type="NCBI Taxonomy" id="1160"/>
    <lineage>
        <taxon>Bacteria</taxon>
        <taxon>Bacillati</taxon>
        <taxon>Cyanobacteriota</taxon>
        <taxon>Cyanophyceae</taxon>
        <taxon>Oscillatoriophycideae</taxon>
        <taxon>Oscillatoriales</taxon>
        <taxon>Microcoleaceae</taxon>
        <taxon>Planktothrix</taxon>
    </lineage>
</organism>
<dbReference type="EMBL" id="LO018304">
    <property type="protein sequence ID" value="CUM61370.1"/>
    <property type="molecule type" value="Genomic_DNA"/>
</dbReference>
<gene>
    <name evidence="1" type="ORF">PLAM_3404</name>
</gene>
<reference evidence="1" key="1">
    <citation type="submission" date="2015-09" db="EMBL/GenBank/DDBJ databases">
        <authorList>
            <person name="Jackson K.R."/>
            <person name="Lunt B.L."/>
            <person name="Fisher J.N.B."/>
            <person name="Gardner A.V."/>
            <person name="Bailey M.E."/>
            <person name="Deus L.M."/>
            <person name="Earl A.S."/>
            <person name="Gibby P.D."/>
            <person name="Hartmann K.A."/>
            <person name="Liu J.E."/>
            <person name="Manci A.M."/>
            <person name="Nielsen D.A."/>
            <person name="Solomon M.B."/>
            <person name="Breakwell D.P."/>
            <person name="Burnett S.H."/>
            <person name="Grose J.H."/>
        </authorList>
    </citation>
    <scope>NUCLEOTIDE SEQUENCE</scope>
    <source>
        <strain evidence="1">7805</strain>
    </source>
</reference>
<proteinExistence type="predicted"/>
<protein>
    <submittedName>
        <fullName evidence="1">Plasmid stabilization system protein, RelE/ParE family</fullName>
    </submittedName>
</protein>